<feature type="domain" description="Nitrogenase/oxidoreductase component 1" evidence="7">
    <location>
        <begin position="20"/>
        <end position="421"/>
    </location>
</feature>
<dbReference type="Proteomes" id="UP000005459">
    <property type="component" value="Unassembled WGS sequence"/>
</dbReference>
<dbReference type="Pfam" id="PF00148">
    <property type="entry name" value="Oxidored_nitro"/>
    <property type="match status" value="1"/>
</dbReference>
<comment type="function">
    <text evidence="1">This protein may play a role in the biosynthesis of the prosthetic group of nitrogenase (FeMo cofactor).</text>
</comment>
<keyword evidence="8" id="KW-0560">Oxidoreductase</keyword>
<dbReference type="PATRIC" id="fig|768671.3.peg.3897"/>
<reference evidence="8 9" key="1">
    <citation type="submission" date="2011-06" db="EMBL/GenBank/DDBJ databases">
        <title>The draft genome of Thiocapsa marina 5811.</title>
        <authorList>
            <consortium name="US DOE Joint Genome Institute (JGI-PGF)"/>
            <person name="Lucas S."/>
            <person name="Han J."/>
            <person name="Cheng J.-F."/>
            <person name="Goodwin L."/>
            <person name="Pitluck S."/>
            <person name="Peters L."/>
            <person name="Land M.L."/>
            <person name="Hauser L."/>
            <person name="Vogl K."/>
            <person name="Liu Z."/>
            <person name="Imhoff J."/>
            <person name="Thiel V."/>
            <person name="Frigaard N.-U."/>
            <person name="Bryant D."/>
            <person name="Woyke T.J."/>
        </authorList>
    </citation>
    <scope>NUCLEOTIDE SEQUENCE [LARGE SCALE GENOMIC DNA]</scope>
    <source>
        <strain evidence="8 9">5811</strain>
    </source>
</reference>
<dbReference type="InterPro" id="IPR005975">
    <property type="entry name" value="Nase_Mo-Fe_CF"/>
</dbReference>
<comment type="similarity">
    <text evidence="3 6">Belongs to the NifD/NifK/NifE/NifN family.</text>
</comment>
<evidence type="ECO:0000256" key="1">
    <source>
        <dbReference type="ARBA" id="ARBA00003171"/>
    </source>
</evidence>
<dbReference type="AlphaFoldDB" id="F9UFI8"/>
<dbReference type="RefSeq" id="WP_007194563.1">
    <property type="nucleotide sequence ID" value="NZ_AFWV01000013.1"/>
</dbReference>
<dbReference type="GO" id="GO:0016163">
    <property type="term" value="F:nitrogenase activity"/>
    <property type="evidence" value="ECO:0007669"/>
    <property type="project" value="InterPro"/>
</dbReference>
<evidence type="ECO:0000313" key="9">
    <source>
        <dbReference type="Proteomes" id="UP000005459"/>
    </source>
</evidence>
<evidence type="ECO:0000259" key="7">
    <source>
        <dbReference type="Pfam" id="PF00148"/>
    </source>
</evidence>
<comment type="pathway">
    <text evidence="2">Cofactor biosynthesis; Fe-Mo cofactor biosynthesis.</text>
</comment>
<dbReference type="SUPFAM" id="SSF53807">
    <property type="entry name" value="Helical backbone' metal receptor"/>
    <property type="match status" value="1"/>
</dbReference>
<dbReference type="PANTHER" id="PTHR33712:SF7">
    <property type="entry name" value="LIGHT-INDEPENDENT PROTOCHLOROPHYLLIDE REDUCTASE SUBUNIT B"/>
    <property type="match status" value="1"/>
</dbReference>
<sequence length="455" mass="49416">MAEVRRKSGKPLQVNPHKLSQPMGATLAFLGVDRCMPLMHGAQGCASFTKVMFTRHFCEPIALQTTAVTDVTAVLDGGDYSILESIKTIREKVTPELIGVHTTGLTETKGDDIRGVAGKIDVPVVYVGTADFKGGLESGWTLTGQALIDQLTARCDRIDAQKMVLVPHVSMQPIEVEKIRELIEAFGFKVVAVPDLSSSLDNHLGEKQASLSSGGVTVTELEQLADAAFIVTLGASVKGVGATLQTKNPAIRHRHFNHVSGLIGTDALVAWLLEVSGRDALPAAVERWRKRLQDAMLDSHFSIGQTRFLLVAEPDHLAAMAACLREVGGKVTLAVATVDSPILADIEADQVIVGDLEDAENMSDAYDMIIGNFHTEALAHRLGKTAVMRGFPNYEEIGNALKNDVLYEGGAYFLFEIANAAERMRQEQVHREREQIRLQRIADSNLDSRPLPNHA</sequence>
<dbReference type="Gene3D" id="6.10.250.1090">
    <property type="match status" value="1"/>
</dbReference>
<dbReference type="eggNOG" id="COG2710">
    <property type="taxonomic scope" value="Bacteria"/>
</dbReference>
<keyword evidence="5 6" id="KW-0535">Nitrogen fixation</keyword>
<dbReference type="NCBIfam" id="TIGR01285">
    <property type="entry name" value="nifN"/>
    <property type="match status" value="1"/>
</dbReference>
<evidence type="ECO:0000256" key="4">
    <source>
        <dbReference type="ARBA" id="ARBA00013282"/>
    </source>
</evidence>
<gene>
    <name evidence="8" type="ORF">ThimaDRAFT_3691</name>
</gene>
<keyword evidence="9" id="KW-1185">Reference proteome</keyword>
<evidence type="ECO:0000313" key="8">
    <source>
        <dbReference type="EMBL" id="EGV16862.1"/>
    </source>
</evidence>
<dbReference type="PROSITE" id="PS00699">
    <property type="entry name" value="NITROGENASE_1_1"/>
    <property type="match status" value="1"/>
</dbReference>
<evidence type="ECO:0000256" key="5">
    <source>
        <dbReference type="ARBA" id="ARBA00023231"/>
    </source>
</evidence>
<dbReference type="UniPathway" id="UPA00782"/>
<evidence type="ECO:0000256" key="6">
    <source>
        <dbReference type="RuleBase" id="RU004021"/>
    </source>
</evidence>
<dbReference type="EMBL" id="AFWV01000013">
    <property type="protein sequence ID" value="EGV16862.1"/>
    <property type="molecule type" value="Genomic_DNA"/>
</dbReference>
<evidence type="ECO:0000256" key="2">
    <source>
        <dbReference type="ARBA" id="ARBA00005155"/>
    </source>
</evidence>
<organism evidence="8 9">
    <name type="scientific">Thiocapsa marina 5811</name>
    <dbReference type="NCBI Taxonomy" id="768671"/>
    <lineage>
        <taxon>Bacteria</taxon>
        <taxon>Pseudomonadati</taxon>
        <taxon>Pseudomonadota</taxon>
        <taxon>Gammaproteobacteria</taxon>
        <taxon>Chromatiales</taxon>
        <taxon>Chromatiaceae</taxon>
        <taxon>Thiocapsa</taxon>
    </lineage>
</organism>
<name>F9UFI8_9GAMM</name>
<accession>F9UFI8</accession>
<dbReference type="PANTHER" id="PTHR33712">
    <property type="entry name" value="LIGHT-INDEPENDENT PROTOCHLOROPHYLLIDE REDUCTASE SUBUNIT B"/>
    <property type="match status" value="1"/>
</dbReference>
<evidence type="ECO:0000256" key="3">
    <source>
        <dbReference type="ARBA" id="ARBA00011002"/>
    </source>
</evidence>
<dbReference type="InterPro" id="IPR000510">
    <property type="entry name" value="Nase/OxRdtase_comp1"/>
</dbReference>
<protein>
    <recommendedName>
        <fullName evidence="4">Nitrogenase iron-molybdenum cofactor biosynthesis protein NifN</fullName>
    </recommendedName>
</protein>
<dbReference type="InterPro" id="IPR050152">
    <property type="entry name" value="ChlB/BchB/BchZ"/>
</dbReference>
<proteinExistence type="inferred from homology"/>
<dbReference type="OrthoDB" id="9800746at2"/>
<dbReference type="Gene3D" id="3.40.50.1980">
    <property type="entry name" value="Nitrogenase molybdenum iron protein domain"/>
    <property type="match status" value="3"/>
</dbReference>
<dbReference type="STRING" id="768671.ThimaDRAFT_3691"/>
<dbReference type="GO" id="GO:0065003">
    <property type="term" value="P:protein-containing complex assembly"/>
    <property type="evidence" value="ECO:0007669"/>
    <property type="project" value="InterPro"/>
</dbReference>
<dbReference type="InterPro" id="IPR000318">
    <property type="entry name" value="Nase_comp1_CS"/>
</dbReference>